<dbReference type="AlphaFoldDB" id="A0A1Y1JQE0"/>
<keyword evidence="2" id="KW-1185">Reference proteome</keyword>
<organism evidence="1 2">
    <name type="scientific">Plasmodium gonderi</name>
    <dbReference type="NCBI Taxonomy" id="77519"/>
    <lineage>
        <taxon>Eukaryota</taxon>
        <taxon>Sar</taxon>
        <taxon>Alveolata</taxon>
        <taxon>Apicomplexa</taxon>
        <taxon>Aconoidasida</taxon>
        <taxon>Haemosporida</taxon>
        <taxon>Plasmodiidae</taxon>
        <taxon>Plasmodium</taxon>
        <taxon>Plasmodium (Plasmodium)</taxon>
    </lineage>
</organism>
<comment type="caution">
    <text evidence="1">The sequence shown here is derived from an EMBL/GenBank/DDBJ whole genome shotgun (WGS) entry which is preliminary data.</text>
</comment>
<dbReference type="EMBL" id="BDQF01000301">
    <property type="protein sequence ID" value="GAW84410.1"/>
    <property type="molecule type" value="Genomic_DNA"/>
</dbReference>
<dbReference type="GeneID" id="39745218"/>
<accession>A0A1Y1JQE0</accession>
<reference evidence="2" key="1">
    <citation type="submission" date="2017-04" db="EMBL/GenBank/DDBJ databases">
        <title>Plasmodium gonderi genome.</title>
        <authorList>
            <person name="Arisue N."/>
            <person name="Honma H."/>
            <person name="Kawai S."/>
            <person name="Tougan T."/>
            <person name="Tanabe K."/>
            <person name="Horii T."/>
        </authorList>
    </citation>
    <scope>NUCLEOTIDE SEQUENCE [LARGE SCALE GENOMIC DNA]</scope>
    <source>
        <strain evidence="2">ATCC 30045</strain>
    </source>
</reference>
<gene>
    <name evidence="1" type="ORF">PGO_002830</name>
</gene>
<dbReference type="Proteomes" id="UP000195521">
    <property type="component" value="Unassembled WGS sequence"/>
</dbReference>
<proteinExistence type="predicted"/>
<dbReference type="RefSeq" id="XP_028546999.1">
    <property type="nucleotide sequence ID" value="XM_028691198.1"/>
</dbReference>
<evidence type="ECO:0000313" key="1">
    <source>
        <dbReference type="EMBL" id="GAW84410.1"/>
    </source>
</evidence>
<feature type="non-terminal residue" evidence="1">
    <location>
        <position position="1"/>
    </location>
</feature>
<protein>
    <submittedName>
        <fullName evidence="1">Uncharacterized protein</fullName>
    </submittedName>
</protein>
<sequence length="264" mass="30933">DSLKRENKLKKNLIVGNYVDYTDSLDAVSNNDYSRHSLNVRSHTGGSSESLDSLKLDDILEYVEKDEEEINNTAYDQNIKRRYLDTNGYAGEFGDLENYKRIRKKLEAIYEGNFSELEALENDETFTKKKCNRNRKEKKCRYKQNVYINNINSCSDIELLDLFKSNSSIIDDDLNYGNMSKKNLKFKDKHKISIPHVKRLIPLLLIAYIGFYFVSPFSIFFITLFLIHIFQFMYIYVEIGSKYGIKLSKPASIKRILKSLFIRN</sequence>
<name>A0A1Y1JQE0_PLAGO</name>
<evidence type="ECO:0000313" key="2">
    <source>
        <dbReference type="Proteomes" id="UP000195521"/>
    </source>
</evidence>